<gene>
    <name evidence="6" type="primary">AIP1</name>
    <name evidence="6" type="ORF">OC846_003202</name>
</gene>
<comment type="caution">
    <text evidence="6">The sequence shown here is derived from an EMBL/GenBank/DDBJ whole genome shotgun (WGS) entry which is preliminary data.</text>
</comment>
<dbReference type="InterPro" id="IPR020472">
    <property type="entry name" value="WD40_PAC1"/>
</dbReference>
<organism evidence="6 7">
    <name type="scientific">Tilletia horrida</name>
    <dbReference type="NCBI Taxonomy" id="155126"/>
    <lineage>
        <taxon>Eukaryota</taxon>
        <taxon>Fungi</taxon>
        <taxon>Dikarya</taxon>
        <taxon>Basidiomycota</taxon>
        <taxon>Ustilaginomycotina</taxon>
        <taxon>Exobasidiomycetes</taxon>
        <taxon>Tilletiales</taxon>
        <taxon>Tilletiaceae</taxon>
        <taxon>Tilletia</taxon>
    </lineage>
</organism>
<reference evidence="6" key="1">
    <citation type="journal article" date="2023" name="PhytoFront">
        <title>Draft Genome Resources of Seven Strains of Tilletia horrida, Causal Agent of Kernel Smut of Rice.</title>
        <authorList>
            <person name="Khanal S."/>
            <person name="Antony Babu S."/>
            <person name="Zhou X.G."/>
        </authorList>
    </citation>
    <scope>NUCLEOTIDE SEQUENCE</scope>
    <source>
        <strain evidence="6">TX6</strain>
    </source>
</reference>
<feature type="repeat" description="WD" evidence="4">
    <location>
        <begin position="188"/>
        <end position="229"/>
    </location>
</feature>
<keyword evidence="2" id="KW-0677">Repeat</keyword>
<evidence type="ECO:0000256" key="5">
    <source>
        <dbReference type="SAM" id="MobiDB-lite"/>
    </source>
</evidence>
<evidence type="ECO:0000256" key="1">
    <source>
        <dbReference type="ARBA" id="ARBA00022574"/>
    </source>
</evidence>
<dbReference type="Pfam" id="PF00400">
    <property type="entry name" value="WD40"/>
    <property type="match status" value="7"/>
</dbReference>
<evidence type="ECO:0000256" key="3">
    <source>
        <dbReference type="ARBA" id="ARBA00038366"/>
    </source>
</evidence>
<dbReference type="PROSITE" id="PS50294">
    <property type="entry name" value="WD_REPEATS_REGION"/>
    <property type="match status" value="4"/>
</dbReference>
<sequence>MSATLRTLYPPNPVTARAQSTKLSSDAKGTTLSYAAGRTAIIRPLPDGTNKKTAIAYAEHSQPTTVARISPSGFYCASADAGGTVRIWDLVGTEQILKSEVKVVAGRLNDLSWDGENQRMIAVGHGKEFFGRAFLVDTGSSAGEISGHSKPINAVALKPQRPFRAVTASDDNTLVFYHGVPFKYNKTISTHSRFVQDVRYAPNGERFVSAGSDGKVFVYDGKTGDVLFELQESGGGGGATSNAHSGSIFAVDFAPDSNRIVTASADGFVKVWDLNTKAVLGSWDLNGKNDLGGVGVDKSVDQQVGVTWLGGDSDGFASISLGGEINIVKGVSSPSGTKVTKLHGPCASITSLAQGAKPGTLYAGTFDGRVLSYDASGQATLVQGPRHASSVSALASASSSTLSIGIDETLRLIGTDGAFTSSVSAGTTGYPKYLAIGTSTSSSSSFGPVFVGTPSGIDIFPSLPSSTTKSHFARTYDITSLAAAPGAQWVAVGASDGKVYLHTYKEAAGLTEAKQLVRQTTISALAFSGDGALLAVGEGNGKIAVYNTSDWSVKTSAWAFHTARIQSIQFSPDCTHAISGSLDSNVFVWSVAKPSKKIQISKAHPNGVTALSWLDNDSFASAGADSCIKLWDVKKHV</sequence>
<dbReference type="AlphaFoldDB" id="A0AAN6GSY9"/>
<dbReference type="FunFam" id="2.130.10.10:FF:000167">
    <property type="entry name" value="Actin-interacting protein 1"/>
    <property type="match status" value="1"/>
</dbReference>
<dbReference type="PANTHER" id="PTHR19856">
    <property type="entry name" value="WD-REPEATCONTAINING PROTEIN WDR1"/>
    <property type="match status" value="1"/>
</dbReference>
<keyword evidence="1 4" id="KW-0853">WD repeat</keyword>
<dbReference type="PROSITE" id="PS50082">
    <property type="entry name" value="WD_REPEATS_2"/>
    <property type="match status" value="5"/>
</dbReference>
<evidence type="ECO:0000313" key="7">
    <source>
        <dbReference type="Proteomes" id="UP001176517"/>
    </source>
</evidence>
<dbReference type="SUPFAM" id="SSF50978">
    <property type="entry name" value="WD40 repeat-like"/>
    <property type="match status" value="2"/>
</dbReference>
<evidence type="ECO:0000313" key="6">
    <source>
        <dbReference type="EMBL" id="KAK0551710.1"/>
    </source>
</evidence>
<accession>A0AAN6GSY9</accession>
<name>A0AAN6GSY9_9BASI</name>
<dbReference type="InterPro" id="IPR019775">
    <property type="entry name" value="WD40_repeat_CS"/>
</dbReference>
<proteinExistence type="inferred from homology"/>
<dbReference type="GO" id="GO:0030042">
    <property type="term" value="P:actin filament depolymerization"/>
    <property type="evidence" value="ECO:0007669"/>
    <property type="project" value="TreeGrafter"/>
</dbReference>
<dbReference type="InterPro" id="IPR036322">
    <property type="entry name" value="WD40_repeat_dom_sf"/>
</dbReference>
<dbReference type="PROSITE" id="PS00678">
    <property type="entry name" value="WD_REPEATS_1"/>
    <property type="match status" value="1"/>
</dbReference>
<evidence type="ECO:0000256" key="2">
    <source>
        <dbReference type="ARBA" id="ARBA00022737"/>
    </source>
</evidence>
<dbReference type="PANTHER" id="PTHR19856:SF0">
    <property type="entry name" value="WD REPEAT-CONTAINING PROTEIN 1"/>
    <property type="match status" value="1"/>
</dbReference>
<dbReference type="Proteomes" id="UP001176517">
    <property type="component" value="Unassembled WGS sequence"/>
</dbReference>
<feature type="region of interest" description="Disordered" evidence="5">
    <location>
        <begin position="1"/>
        <end position="23"/>
    </location>
</feature>
<comment type="similarity">
    <text evidence="3">Belongs to the WD repeat AIP1 family.</text>
</comment>
<feature type="repeat" description="WD" evidence="4">
    <location>
        <begin position="241"/>
        <end position="282"/>
    </location>
</feature>
<keyword evidence="7" id="KW-1185">Reference proteome</keyword>
<dbReference type="InterPro" id="IPR015943">
    <property type="entry name" value="WD40/YVTN_repeat-like_dom_sf"/>
</dbReference>
<dbReference type="GO" id="GO:0051015">
    <property type="term" value="F:actin filament binding"/>
    <property type="evidence" value="ECO:0007669"/>
    <property type="project" value="TreeGrafter"/>
</dbReference>
<feature type="repeat" description="WD" evidence="4">
    <location>
        <begin position="558"/>
        <end position="591"/>
    </location>
</feature>
<dbReference type="InterPro" id="IPR001680">
    <property type="entry name" value="WD40_rpt"/>
</dbReference>
<protein>
    <submittedName>
        <fullName evidence="6">WD40 repeat-like protein</fullName>
    </submittedName>
</protein>
<dbReference type="PRINTS" id="PR00320">
    <property type="entry name" value="GPROTEINBRPT"/>
</dbReference>
<dbReference type="GO" id="GO:0030864">
    <property type="term" value="C:cortical actin cytoskeleton"/>
    <property type="evidence" value="ECO:0007669"/>
    <property type="project" value="TreeGrafter"/>
</dbReference>
<feature type="repeat" description="WD" evidence="4">
    <location>
        <begin position="57"/>
        <end position="98"/>
    </location>
</feature>
<dbReference type="FunFam" id="2.130.10.10:FF:000102">
    <property type="entry name" value="Actin-interacting protein 1"/>
    <property type="match status" value="1"/>
</dbReference>
<feature type="repeat" description="WD" evidence="4">
    <location>
        <begin position="601"/>
        <end position="637"/>
    </location>
</feature>
<dbReference type="EMBL" id="JAPDMZ010000073">
    <property type="protein sequence ID" value="KAK0551710.1"/>
    <property type="molecule type" value="Genomic_DNA"/>
</dbReference>
<evidence type="ECO:0000256" key="4">
    <source>
        <dbReference type="PROSITE-ProRule" id="PRU00221"/>
    </source>
</evidence>
<dbReference type="Gene3D" id="2.130.10.10">
    <property type="entry name" value="YVTN repeat-like/Quinoprotein amine dehydrogenase"/>
    <property type="match status" value="2"/>
</dbReference>
<dbReference type="SMART" id="SM00320">
    <property type="entry name" value="WD40"/>
    <property type="match status" value="9"/>
</dbReference>